<evidence type="ECO:0000313" key="3">
    <source>
        <dbReference type="Proteomes" id="UP000734854"/>
    </source>
</evidence>
<evidence type="ECO:0000313" key="2">
    <source>
        <dbReference type="EMBL" id="KAG6477127.1"/>
    </source>
</evidence>
<comment type="caution">
    <text evidence="2">The sequence shown here is derived from an EMBL/GenBank/DDBJ whole genome shotgun (WGS) entry which is preliminary data.</text>
</comment>
<name>A0A8J5EYE7_ZINOF</name>
<dbReference type="PANTHER" id="PTHR34207">
    <property type="entry name" value="PROTEIN BIC1"/>
    <property type="match status" value="1"/>
</dbReference>
<dbReference type="CDD" id="cd22645">
    <property type="entry name" value="BIC1_CID"/>
    <property type="match status" value="1"/>
</dbReference>
<dbReference type="EMBL" id="JACMSC010000018">
    <property type="protein sequence ID" value="KAG6477127.1"/>
    <property type="molecule type" value="Genomic_DNA"/>
</dbReference>
<dbReference type="PANTHER" id="PTHR34207:SF2">
    <property type="entry name" value="PROTEIN BIC1"/>
    <property type="match status" value="1"/>
</dbReference>
<proteinExistence type="predicted"/>
<evidence type="ECO:0000256" key="1">
    <source>
        <dbReference type="SAM" id="MobiDB-lite"/>
    </source>
</evidence>
<keyword evidence="3" id="KW-1185">Reference proteome</keyword>
<dbReference type="AlphaFoldDB" id="A0A8J5EYE7"/>
<sequence>MTPATLLDRTPSEGETRQRRPPQHDSRASGAVKSSRTDERGPDAGHELGDVRAATVAEEAAAAESGRERLKRHRTEMGGRVWIPEIWGQESLLKDWTDGSVFDRPLVPKGLTSAREALVQDCRRTNSTACLIRINPC</sequence>
<dbReference type="GO" id="GO:0009785">
    <property type="term" value="P:blue light signaling pathway"/>
    <property type="evidence" value="ECO:0007669"/>
    <property type="project" value="InterPro"/>
</dbReference>
<feature type="region of interest" description="Disordered" evidence="1">
    <location>
        <begin position="1"/>
        <end position="50"/>
    </location>
</feature>
<dbReference type="Proteomes" id="UP000734854">
    <property type="component" value="Unassembled WGS sequence"/>
</dbReference>
<feature type="compositionally biased region" description="Basic and acidic residues" evidence="1">
    <location>
        <begin position="35"/>
        <end position="50"/>
    </location>
</feature>
<gene>
    <name evidence="2" type="ORF">ZIOFF_066379</name>
</gene>
<accession>A0A8J5EYE7</accession>
<dbReference type="InterPro" id="IPR040374">
    <property type="entry name" value="BIC"/>
</dbReference>
<feature type="compositionally biased region" description="Basic and acidic residues" evidence="1">
    <location>
        <begin position="10"/>
        <end position="27"/>
    </location>
</feature>
<evidence type="ECO:0008006" key="4">
    <source>
        <dbReference type="Google" id="ProtNLM"/>
    </source>
</evidence>
<reference evidence="2 3" key="1">
    <citation type="submission" date="2020-08" db="EMBL/GenBank/DDBJ databases">
        <title>Plant Genome Project.</title>
        <authorList>
            <person name="Zhang R.-G."/>
        </authorList>
    </citation>
    <scope>NUCLEOTIDE SEQUENCE [LARGE SCALE GENOMIC DNA]</scope>
    <source>
        <tissue evidence="2">Rhizome</tissue>
    </source>
</reference>
<protein>
    <recommendedName>
        <fullName evidence="4">Protein BIC1</fullName>
    </recommendedName>
</protein>
<organism evidence="2 3">
    <name type="scientific">Zingiber officinale</name>
    <name type="common">Ginger</name>
    <name type="synonym">Amomum zingiber</name>
    <dbReference type="NCBI Taxonomy" id="94328"/>
    <lineage>
        <taxon>Eukaryota</taxon>
        <taxon>Viridiplantae</taxon>
        <taxon>Streptophyta</taxon>
        <taxon>Embryophyta</taxon>
        <taxon>Tracheophyta</taxon>
        <taxon>Spermatophyta</taxon>
        <taxon>Magnoliopsida</taxon>
        <taxon>Liliopsida</taxon>
        <taxon>Zingiberales</taxon>
        <taxon>Zingiberaceae</taxon>
        <taxon>Zingiber</taxon>
    </lineage>
</organism>